<evidence type="ECO:0000313" key="9">
    <source>
        <dbReference type="Proteomes" id="UP000797356"/>
    </source>
</evidence>
<keyword evidence="2" id="KW-0150">Chloroplast</keyword>
<proteinExistence type="inferred from homology"/>
<dbReference type="OrthoDB" id="783722at2759"/>
<dbReference type="PANTHER" id="PTHR33399:SF8">
    <property type="entry name" value="OS04G0522800 PROTEIN"/>
    <property type="match status" value="1"/>
</dbReference>
<dbReference type="GO" id="GO:0009654">
    <property type="term" value="C:photosystem II oxygen evolving complex"/>
    <property type="evidence" value="ECO:0007669"/>
    <property type="project" value="InterPro"/>
</dbReference>
<keyword evidence="3" id="KW-0934">Plastid</keyword>
<evidence type="ECO:0000256" key="4">
    <source>
        <dbReference type="ARBA" id="ARBA00022946"/>
    </source>
</evidence>
<dbReference type="AlphaFoldDB" id="A0A8K0N904"/>
<evidence type="ECO:0000256" key="2">
    <source>
        <dbReference type="ARBA" id="ARBA00022528"/>
    </source>
</evidence>
<keyword evidence="9" id="KW-1185">Reference proteome</keyword>
<sequence>MGDMIYKGSVLWIKKRAFDFLSLEEDLIDDDDDSWELMGRDIRLKSTFLYCDLNHVISNSRDEHKKTLTNLGNKLFYFMEEVFGILIRCFSMKAMLLHEVIDAKPSVYLKISCSPLNNTDSSRLELLKEIANLMQMS</sequence>
<keyword evidence="4" id="KW-0809">Transit peptide</keyword>
<name>A0A8K0N904_COCNU</name>
<dbReference type="Proteomes" id="UP000797356">
    <property type="component" value="Chromosome 11"/>
</dbReference>
<dbReference type="InterPro" id="IPR023222">
    <property type="entry name" value="PsbQ-like_dom_sf"/>
</dbReference>
<evidence type="ECO:0000256" key="7">
    <source>
        <dbReference type="ARBA" id="ARBA00035649"/>
    </source>
</evidence>
<dbReference type="PANTHER" id="PTHR33399">
    <property type="entry name" value="OXYGEN-EVOLVING ENHANCER PROTEIN 3-1, CHLOROPLASTIC"/>
    <property type="match status" value="1"/>
</dbReference>
<evidence type="ECO:0000313" key="8">
    <source>
        <dbReference type="EMBL" id="KAG1363514.1"/>
    </source>
</evidence>
<evidence type="ECO:0000256" key="1">
    <source>
        <dbReference type="ARBA" id="ARBA00004334"/>
    </source>
</evidence>
<evidence type="ECO:0000256" key="6">
    <source>
        <dbReference type="ARBA" id="ARBA00023136"/>
    </source>
</evidence>
<dbReference type="GO" id="GO:0005509">
    <property type="term" value="F:calcium ion binding"/>
    <property type="evidence" value="ECO:0007669"/>
    <property type="project" value="InterPro"/>
</dbReference>
<keyword evidence="5" id="KW-0793">Thylakoid</keyword>
<evidence type="ECO:0000256" key="5">
    <source>
        <dbReference type="ARBA" id="ARBA00023078"/>
    </source>
</evidence>
<comment type="similarity">
    <text evidence="7">Belongs to the PsbQ family.</text>
</comment>
<reference evidence="8" key="1">
    <citation type="journal article" date="2017" name="Gigascience">
        <title>The genome draft of coconut (Cocos nucifera).</title>
        <authorList>
            <person name="Xiao Y."/>
            <person name="Xu P."/>
            <person name="Fan H."/>
            <person name="Baudouin L."/>
            <person name="Xia W."/>
            <person name="Bocs S."/>
            <person name="Xu J."/>
            <person name="Li Q."/>
            <person name="Guo A."/>
            <person name="Zhou L."/>
            <person name="Li J."/>
            <person name="Wu Y."/>
            <person name="Ma Z."/>
            <person name="Armero A."/>
            <person name="Issali A.E."/>
            <person name="Liu N."/>
            <person name="Peng M."/>
            <person name="Yang Y."/>
        </authorList>
    </citation>
    <scope>NUCLEOTIDE SEQUENCE</scope>
    <source>
        <tissue evidence="8">Spear leaf of Hainan Tall coconut</tissue>
    </source>
</reference>
<evidence type="ECO:0000256" key="3">
    <source>
        <dbReference type="ARBA" id="ARBA00022640"/>
    </source>
</evidence>
<comment type="caution">
    <text evidence="8">The sequence shown here is derived from an EMBL/GenBank/DDBJ whole genome shotgun (WGS) entry which is preliminary data.</text>
</comment>
<dbReference type="SUPFAM" id="SSF101112">
    <property type="entry name" value="Oxygen-evolving enhancer protein 3"/>
    <property type="match status" value="1"/>
</dbReference>
<dbReference type="EMBL" id="CM017882">
    <property type="protein sequence ID" value="KAG1363514.1"/>
    <property type="molecule type" value="Genomic_DNA"/>
</dbReference>
<dbReference type="Pfam" id="PF05757">
    <property type="entry name" value="PsbQ"/>
    <property type="match status" value="1"/>
</dbReference>
<dbReference type="GO" id="GO:0009767">
    <property type="term" value="P:photosynthetic electron transport chain"/>
    <property type="evidence" value="ECO:0007669"/>
    <property type="project" value="TreeGrafter"/>
</dbReference>
<dbReference type="GO" id="GO:0009535">
    <property type="term" value="C:chloroplast thylakoid membrane"/>
    <property type="evidence" value="ECO:0007669"/>
    <property type="project" value="UniProtKB-SubCell"/>
</dbReference>
<comment type="subcellular location">
    <subcellularLocation>
        <location evidence="1">Plastid</location>
        <location evidence="1">Chloroplast thylakoid membrane</location>
    </subcellularLocation>
</comment>
<dbReference type="Gene3D" id="1.20.120.290">
    <property type="entry name" value="Oxygen-evolving enhancer protein 3 (PsbQ), four-helix up-down bundle"/>
    <property type="match status" value="1"/>
</dbReference>
<accession>A0A8K0N904</accession>
<dbReference type="InterPro" id="IPR054099">
    <property type="entry name" value="PSII_PsbQ_pln"/>
</dbReference>
<dbReference type="InterPro" id="IPR008797">
    <property type="entry name" value="PSII_PsbQ"/>
</dbReference>
<organism evidence="8 9">
    <name type="scientific">Cocos nucifera</name>
    <name type="common">Coconut palm</name>
    <dbReference type="NCBI Taxonomy" id="13894"/>
    <lineage>
        <taxon>Eukaryota</taxon>
        <taxon>Viridiplantae</taxon>
        <taxon>Streptophyta</taxon>
        <taxon>Embryophyta</taxon>
        <taxon>Tracheophyta</taxon>
        <taxon>Spermatophyta</taxon>
        <taxon>Magnoliopsida</taxon>
        <taxon>Liliopsida</taxon>
        <taxon>Arecaceae</taxon>
        <taxon>Arecoideae</taxon>
        <taxon>Cocoseae</taxon>
        <taxon>Attaleinae</taxon>
        <taxon>Cocos</taxon>
    </lineage>
</organism>
<protein>
    <submittedName>
        <fullName evidence="8">Putative photosynthetic NDH subunit of lumenal location 3, chloroplastic-like</fullName>
    </submittedName>
</protein>
<reference evidence="8" key="2">
    <citation type="submission" date="2019-07" db="EMBL/GenBank/DDBJ databases">
        <authorList>
            <person name="Yang Y."/>
            <person name="Bocs S."/>
            <person name="Baudouin L."/>
        </authorList>
    </citation>
    <scope>NUCLEOTIDE SEQUENCE</scope>
    <source>
        <tissue evidence="8">Spear leaf of Hainan Tall coconut</tissue>
    </source>
</reference>
<dbReference type="GO" id="GO:0019898">
    <property type="term" value="C:extrinsic component of membrane"/>
    <property type="evidence" value="ECO:0007669"/>
    <property type="project" value="InterPro"/>
</dbReference>
<keyword evidence="6" id="KW-0472">Membrane</keyword>
<gene>
    <name evidence="8" type="ORF">COCNU_11G003410</name>
</gene>